<feature type="non-terminal residue" evidence="2">
    <location>
        <position position="1"/>
    </location>
</feature>
<dbReference type="InterPro" id="IPR005162">
    <property type="entry name" value="Retrotrans_gag_dom"/>
</dbReference>
<dbReference type="OrthoDB" id="1731207at2759"/>
<name>A0A371GQ60_MUCPR</name>
<organism evidence="2 3">
    <name type="scientific">Mucuna pruriens</name>
    <name type="common">Velvet bean</name>
    <name type="synonym">Dolichos pruriens</name>
    <dbReference type="NCBI Taxonomy" id="157652"/>
    <lineage>
        <taxon>Eukaryota</taxon>
        <taxon>Viridiplantae</taxon>
        <taxon>Streptophyta</taxon>
        <taxon>Embryophyta</taxon>
        <taxon>Tracheophyta</taxon>
        <taxon>Spermatophyta</taxon>
        <taxon>Magnoliopsida</taxon>
        <taxon>eudicotyledons</taxon>
        <taxon>Gunneridae</taxon>
        <taxon>Pentapetalae</taxon>
        <taxon>rosids</taxon>
        <taxon>fabids</taxon>
        <taxon>Fabales</taxon>
        <taxon>Fabaceae</taxon>
        <taxon>Papilionoideae</taxon>
        <taxon>50 kb inversion clade</taxon>
        <taxon>NPAAA clade</taxon>
        <taxon>indigoferoid/millettioid clade</taxon>
        <taxon>Phaseoleae</taxon>
        <taxon>Mucuna</taxon>
    </lineage>
</organism>
<dbReference type="AlphaFoldDB" id="A0A371GQ60"/>
<keyword evidence="3" id="KW-1185">Reference proteome</keyword>
<protein>
    <recommendedName>
        <fullName evidence="1">Retrotransposon gag domain-containing protein</fullName>
    </recommendedName>
</protein>
<sequence>VYIMEKREHLEETLKNKNNNPEKHVGKICECFDFNKRMKVKLVSLEFSDYALMWWNEVLCDIRRMRRSIVETWVEFKRDLRERFVSSYHARDLYNKLQRLY</sequence>
<evidence type="ECO:0000313" key="2">
    <source>
        <dbReference type="EMBL" id="RDX92654.1"/>
    </source>
</evidence>
<evidence type="ECO:0000313" key="3">
    <source>
        <dbReference type="Proteomes" id="UP000257109"/>
    </source>
</evidence>
<proteinExistence type="predicted"/>
<comment type="caution">
    <text evidence="2">The sequence shown here is derived from an EMBL/GenBank/DDBJ whole genome shotgun (WGS) entry which is preliminary data.</text>
</comment>
<accession>A0A371GQ60</accession>
<dbReference type="EMBL" id="QJKJ01004815">
    <property type="protein sequence ID" value="RDX92654.1"/>
    <property type="molecule type" value="Genomic_DNA"/>
</dbReference>
<gene>
    <name evidence="2" type="ORF">CR513_25184</name>
</gene>
<evidence type="ECO:0000259" key="1">
    <source>
        <dbReference type="Pfam" id="PF03732"/>
    </source>
</evidence>
<dbReference type="Pfam" id="PF03732">
    <property type="entry name" value="Retrotrans_gag"/>
    <property type="match status" value="1"/>
</dbReference>
<reference evidence="2" key="1">
    <citation type="submission" date="2018-05" db="EMBL/GenBank/DDBJ databases">
        <title>Draft genome of Mucuna pruriens seed.</title>
        <authorList>
            <person name="Nnadi N.E."/>
            <person name="Vos R."/>
            <person name="Hasami M.H."/>
            <person name="Devisetty U.K."/>
            <person name="Aguiy J.C."/>
        </authorList>
    </citation>
    <scope>NUCLEOTIDE SEQUENCE [LARGE SCALE GENOMIC DNA]</scope>
    <source>
        <strain evidence="2">JCA_2017</strain>
    </source>
</reference>
<dbReference type="Proteomes" id="UP000257109">
    <property type="component" value="Unassembled WGS sequence"/>
</dbReference>
<feature type="domain" description="Retrotransposon gag" evidence="1">
    <location>
        <begin position="41"/>
        <end position="100"/>
    </location>
</feature>